<feature type="compositionally biased region" description="Low complexity" evidence="1">
    <location>
        <begin position="578"/>
        <end position="595"/>
    </location>
</feature>
<feature type="compositionally biased region" description="Basic and acidic residues" evidence="1">
    <location>
        <begin position="666"/>
        <end position="676"/>
    </location>
</feature>
<evidence type="ECO:0008006" key="4">
    <source>
        <dbReference type="Google" id="ProtNLM"/>
    </source>
</evidence>
<dbReference type="Proteomes" id="UP001565368">
    <property type="component" value="Unassembled WGS sequence"/>
</dbReference>
<reference evidence="2 3" key="1">
    <citation type="submission" date="2023-08" db="EMBL/GenBank/DDBJ databases">
        <title>Annotated Genome Sequence of Vanrija albida AlHP1.</title>
        <authorList>
            <person name="Herzog R."/>
        </authorList>
    </citation>
    <scope>NUCLEOTIDE SEQUENCE [LARGE SCALE GENOMIC DNA]</scope>
    <source>
        <strain evidence="2 3">AlHP1</strain>
    </source>
</reference>
<feature type="compositionally biased region" description="Basic and acidic residues" evidence="1">
    <location>
        <begin position="235"/>
        <end position="251"/>
    </location>
</feature>
<sequence>MLDLMIESKHGNTARVFPHSGFFGVTTVVIAGCVHMKLPEELKNMPIRSLQVAVTCYETTNAGSLRSSDGEHILWEKRRFIWQPRAGDDFELLEDKWDIDFRITVPPEVAQQVRSNQLLREWRTQWRLEILIEHQPIRFVGSGYNKRFKLNLYDHAVPAITPPPMPSGGLVASGKDREPAAHVFLAAPATAYGPTDNVPLAFAVRVTDPSTTVRKVQVVLERRLEVYQLDKSADNRVPLTDKEGKDGKEDDAGSMMSSGPSVVSNRSTLSSIFHRSSTPRLTMAERAATGSYGNLIDTQHLQRGTTIPTIAFSRYTSDLTRPPKVETHKIGVADCEITSRGDSGSYWAVGNIALPRRTANGGSWDIGETGKTALAHISFGLYARVWIKRKGGSSRETTTAQVPIIMVGMGEEDRARASAAKATQDEARAILAQAAHPRISRPTKSPGSSLYLLDGDVDISSEHVASISKASLSLARATMEVYRMSRPMPLPRSPAASPPANGPPLRPILRRPEGGREQRNPNTKSRYEFVPPPPYASPVSPPSSTSRRGGGVPLPSLQSIFPSELYPASGRQHASYNTSSQASPTSPTAPLLATPGSTWTGGREDPLIRRERAAGRRISSATSDDEEQPVRNRPRLGASTPTQRQPKRGALPSLDALGTGLPALPEDYRPPSDRRPRTAPSFSAYSAAVYSAPPPPLSGAISRDVDVGAFRDGNKTPTQEHPQPGFSDSPASSAEGLRRPSTSGSVFGARRTVPPPLGYPGE</sequence>
<dbReference type="EMBL" id="JBBXJM010000002">
    <property type="protein sequence ID" value="KAL1410765.1"/>
    <property type="molecule type" value="Genomic_DNA"/>
</dbReference>
<feature type="region of interest" description="Disordered" evidence="1">
    <location>
        <begin position="487"/>
        <end position="558"/>
    </location>
</feature>
<feature type="region of interest" description="Disordered" evidence="1">
    <location>
        <begin position="235"/>
        <end position="263"/>
    </location>
</feature>
<evidence type="ECO:0000313" key="2">
    <source>
        <dbReference type="EMBL" id="KAL1410765.1"/>
    </source>
</evidence>
<feature type="region of interest" description="Disordered" evidence="1">
    <location>
        <begin position="570"/>
        <end position="762"/>
    </location>
</feature>
<accession>A0ABR3Q7Z8</accession>
<evidence type="ECO:0000313" key="3">
    <source>
        <dbReference type="Proteomes" id="UP001565368"/>
    </source>
</evidence>
<feature type="compositionally biased region" description="Basic and acidic residues" evidence="1">
    <location>
        <begin position="510"/>
        <end position="519"/>
    </location>
</feature>
<feature type="compositionally biased region" description="Pro residues" evidence="1">
    <location>
        <begin position="530"/>
        <end position="541"/>
    </location>
</feature>
<dbReference type="GeneID" id="95982750"/>
<feature type="compositionally biased region" description="Pro residues" evidence="1">
    <location>
        <begin position="753"/>
        <end position="762"/>
    </location>
</feature>
<proteinExistence type="predicted"/>
<evidence type="ECO:0000256" key="1">
    <source>
        <dbReference type="SAM" id="MobiDB-lite"/>
    </source>
</evidence>
<feature type="compositionally biased region" description="Low complexity" evidence="1">
    <location>
        <begin position="253"/>
        <end position="263"/>
    </location>
</feature>
<feature type="compositionally biased region" description="Basic and acidic residues" evidence="1">
    <location>
        <begin position="602"/>
        <end position="614"/>
    </location>
</feature>
<dbReference type="RefSeq" id="XP_069210709.1">
    <property type="nucleotide sequence ID" value="XM_069350323.1"/>
</dbReference>
<keyword evidence="3" id="KW-1185">Reference proteome</keyword>
<comment type="caution">
    <text evidence="2">The sequence shown here is derived from an EMBL/GenBank/DDBJ whole genome shotgun (WGS) entry which is preliminary data.</text>
</comment>
<gene>
    <name evidence="2" type="ORF">Q8F55_001707</name>
</gene>
<protein>
    <recommendedName>
        <fullName evidence="4">Arrestin C-terminal-like domain-containing protein</fullName>
    </recommendedName>
</protein>
<organism evidence="2 3">
    <name type="scientific">Vanrija albida</name>
    <dbReference type="NCBI Taxonomy" id="181172"/>
    <lineage>
        <taxon>Eukaryota</taxon>
        <taxon>Fungi</taxon>
        <taxon>Dikarya</taxon>
        <taxon>Basidiomycota</taxon>
        <taxon>Agaricomycotina</taxon>
        <taxon>Tremellomycetes</taxon>
        <taxon>Trichosporonales</taxon>
        <taxon>Trichosporonaceae</taxon>
        <taxon>Vanrija</taxon>
    </lineage>
</organism>
<name>A0ABR3Q7Z8_9TREE</name>
<feature type="compositionally biased region" description="Low complexity" evidence="1">
    <location>
        <begin position="679"/>
        <end position="691"/>
    </location>
</feature>
<feature type="compositionally biased region" description="Pro residues" evidence="1">
    <location>
        <begin position="488"/>
        <end position="506"/>
    </location>
</feature>